<evidence type="ECO:0000313" key="2">
    <source>
        <dbReference type="EMBL" id="KAG7729341.1"/>
    </source>
</evidence>
<dbReference type="GO" id="GO:0005938">
    <property type="term" value="C:cell cortex"/>
    <property type="evidence" value="ECO:0007669"/>
    <property type="project" value="TreeGrafter"/>
</dbReference>
<dbReference type="Pfam" id="PF08580">
    <property type="entry name" value="KAR9"/>
    <property type="match status" value="1"/>
</dbReference>
<feature type="compositionally biased region" description="Low complexity" evidence="1">
    <location>
        <begin position="355"/>
        <end position="365"/>
    </location>
</feature>
<evidence type="ECO:0000256" key="1">
    <source>
        <dbReference type="SAM" id="MobiDB-lite"/>
    </source>
</evidence>
<dbReference type="PANTHER" id="PTHR37271:SF1">
    <property type="entry name" value="KARYOGAMY PROTEIN KAR9"/>
    <property type="match status" value="1"/>
</dbReference>
<dbReference type="GO" id="GO:0043332">
    <property type="term" value="C:mating projection tip"/>
    <property type="evidence" value="ECO:0007669"/>
    <property type="project" value="TreeGrafter"/>
</dbReference>
<evidence type="ECO:0000313" key="3">
    <source>
        <dbReference type="Proteomes" id="UP000738402"/>
    </source>
</evidence>
<feature type="region of interest" description="Disordered" evidence="1">
    <location>
        <begin position="347"/>
        <end position="369"/>
    </location>
</feature>
<dbReference type="GO" id="GO:0030473">
    <property type="term" value="P:nuclear migration along microtubule"/>
    <property type="evidence" value="ECO:0007669"/>
    <property type="project" value="TreeGrafter"/>
</dbReference>
<proteinExistence type="predicted"/>
<organism evidence="2 3">
    <name type="scientific">Ogataea haglerorum</name>
    <dbReference type="NCBI Taxonomy" id="1937702"/>
    <lineage>
        <taxon>Eukaryota</taxon>
        <taxon>Fungi</taxon>
        <taxon>Dikarya</taxon>
        <taxon>Ascomycota</taxon>
        <taxon>Saccharomycotina</taxon>
        <taxon>Pichiomycetes</taxon>
        <taxon>Pichiales</taxon>
        <taxon>Pichiaceae</taxon>
        <taxon>Ogataea</taxon>
    </lineage>
</organism>
<evidence type="ECO:0008006" key="4">
    <source>
        <dbReference type="Google" id="ProtNLM"/>
    </source>
</evidence>
<comment type="caution">
    <text evidence="2">The sequence shown here is derived from an EMBL/GenBank/DDBJ whole genome shotgun (WGS) entry which is preliminary data.</text>
</comment>
<dbReference type="Proteomes" id="UP000738402">
    <property type="component" value="Unassembled WGS sequence"/>
</dbReference>
<dbReference type="GO" id="GO:0005816">
    <property type="term" value="C:spindle pole body"/>
    <property type="evidence" value="ECO:0007669"/>
    <property type="project" value="TreeGrafter"/>
</dbReference>
<dbReference type="PANTHER" id="PTHR37271">
    <property type="entry name" value="KARYOGAMY PROTEIN KAR9"/>
    <property type="match status" value="1"/>
</dbReference>
<dbReference type="AlphaFoldDB" id="A0AAN6D967"/>
<reference evidence="2" key="1">
    <citation type="journal article" date="2021" name="G3 (Bethesda)">
        <title>Genomic diversity, chromosomal rearrangements, and interspecies hybridization in the ogataea polymorpha species complex.</title>
        <authorList>
            <person name="Hanson S.J."/>
            <person name="Cinneide E.O."/>
            <person name="Salzberg L.I."/>
            <person name="Wolfe K.H."/>
            <person name="McGowan J."/>
            <person name="Fitzpatrick D.A."/>
            <person name="Matlin K."/>
        </authorList>
    </citation>
    <scope>NUCLEOTIDE SEQUENCE</scope>
    <source>
        <strain evidence="2">83-405-1</strain>
    </source>
</reference>
<dbReference type="InterPro" id="IPR013889">
    <property type="entry name" value="Karyogamy_KAR9"/>
</dbReference>
<feature type="region of interest" description="Disordered" evidence="1">
    <location>
        <begin position="452"/>
        <end position="482"/>
    </location>
</feature>
<name>A0AAN6D967_9ASCO</name>
<dbReference type="GO" id="GO:0051293">
    <property type="term" value="P:establishment of spindle localization"/>
    <property type="evidence" value="ECO:0007669"/>
    <property type="project" value="TreeGrafter"/>
</dbReference>
<sequence length="622" mass="70474">MKRLDQLENCCGSILELQIEDVVLYDGAQVEAAVDSIRLFIHEFLAVDDTLSTLSSIAQHKDLLRKVNECIRKTDELLSELITTIESKLNLEPGLETTINQLEPLCEDLLTAKKHISVYLGNLHVATRFTELDKQVLGSISDEIADCFKDLRTLEEMLLTSPVKKLPKLELEEINAKMTQSENFKLRMPTFTSLDERLLGLYQQLEGRIDPIQAAVLIVPQILESYGEVAMQKNPGSIMHLISKYEGLVQEVHELRSALKQILHELVDRRWEHIFQSLMKEVSQALEDLEDEMAVKHCLGTSSVRELETIGQSLGILKRATGERLITDQGMIERKKEMEAHYLKLQEQHFESRRSSPSPSIPSTPAKSKGSLLDALQLKPVLIEYNPTSAKKQSPLKFEILEDDESDVSFRTASTNSVLRRLMSEAEDKENETSRDTGEEDLAEKVQRLDIKDPSPRGMRSLSPSDPFITPNAKLHRPSVQKQAERTKLLKYIPLPVPLPTTRDETLRRQIEPSKSPVTKIPLPVRPESRQSLLNSKVRGEHYVVPPIRSSSCIPRSTLRNRIHSTQLKTNTRPLSALDIQKSPTMMVQPTPLRVIKQRARATSSLGITDPRRVTSYDNDTF</sequence>
<dbReference type="EMBL" id="JAHLUH010000003">
    <property type="protein sequence ID" value="KAG7729341.1"/>
    <property type="molecule type" value="Genomic_DNA"/>
</dbReference>
<accession>A0AAN6D967</accession>
<gene>
    <name evidence="2" type="ORF">KL933_001567</name>
</gene>
<dbReference type="GO" id="GO:0031578">
    <property type="term" value="P:mitotic spindle orientation checkpoint signaling"/>
    <property type="evidence" value="ECO:0007669"/>
    <property type="project" value="TreeGrafter"/>
</dbReference>
<protein>
    <recommendedName>
        <fullName evidence="4">Karyogamy protein</fullName>
    </recommendedName>
</protein>